<dbReference type="InterPro" id="IPR058941">
    <property type="entry name" value="HTH_AT3G52170-like"/>
</dbReference>
<dbReference type="PANTHER" id="PTHR34568:SF1">
    <property type="entry name" value="DNA BINDING PROTEIN"/>
    <property type="match status" value="1"/>
</dbReference>
<evidence type="ECO:0000313" key="3">
    <source>
        <dbReference type="Proteomes" id="UP000811246"/>
    </source>
</evidence>
<organism evidence="2 3">
    <name type="scientific">Carya illinoinensis</name>
    <name type="common">Pecan</name>
    <dbReference type="NCBI Taxonomy" id="32201"/>
    <lineage>
        <taxon>Eukaryota</taxon>
        <taxon>Viridiplantae</taxon>
        <taxon>Streptophyta</taxon>
        <taxon>Embryophyta</taxon>
        <taxon>Tracheophyta</taxon>
        <taxon>Spermatophyta</taxon>
        <taxon>Magnoliopsida</taxon>
        <taxon>eudicotyledons</taxon>
        <taxon>Gunneridae</taxon>
        <taxon>Pentapetalae</taxon>
        <taxon>rosids</taxon>
        <taxon>fabids</taxon>
        <taxon>Fagales</taxon>
        <taxon>Juglandaceae</taxon>
        <taxon>Carya</taxon>
    </lineage>
</organism>
<dbReference type="EMBL" id="CM031825">
    <property type="protein sequence ID" value="KAG6734300.1"/>
    <property type="molecule type" value="Genomic_DNA"/>
</dbReference>
<dbReference type="AlphaFoldDB" id="A0A922K8Q8"/>
<feature type="domain" description="AT3G52170-like helix-turn-helix" evidence="1">
    <location>
        <begin position="31"/>
        <end position="79"/>
    </location>
</feature>
<evidence type="ECO:0000313" key="2">
    <source>
        <dbReference type="EMBL" id="KAG6734300.1"/>
    </source>
</evidence>
<dbReference type="InterPro" id="IPR058942">
    <property type="entry name" value="AT3G52170-like"/>
</dbReference>
<accession>A0A922K8Q8</accession>
<dbReference type="PANTHER" id="PTHR34568">
    <property type="entry name" value="RRM DOMAIN-CONTAINING PROTEIN"/>
    <property type="match status" value="1"/>
</dbReference>
<protein>
    <recommendedName>
        <fullName evidence="1">AT3G52170-like helix-turn-helix domain-containing protein</fullName>
    </recommendedName>
</protein>
<dbReference type="Proteomes" id="UP000811246">
    <property type="component" value="Chromosome 1"/>
</dbReference>
<gene>
    <name evidence="2" type="ORF">I3842_01G266400</name>
</gene>
<evidence type="ECO:0000259" key="1">
    <source>
        <dbReference type="Pfam" id="PF25896"/>
    </source>
</evidence>
<proteinExistence type="predicted"/>
<dbReference type="Pfam" id="PF25896">
    <property type="entry name" value="HTH_AT3G52170"/>
    <property type="match status" value="1"/>
</dbReference>
<reference evidence="2" key="1">
    <citation type="submission" date="2021-01" db="EMBL/GenBank/DDBJ databases">
        <authorList>
            <person name="Lovell J.T."/>
            <person name="Bentley N."/>
            <person name="Bhattarai G."/>
            <person name="Jenkins J.W."/>
            <person name="Sreedasyam A."/>
            <person name="Alarcon Y."/>
            <person name="Bock C."/>
            <person name="Boston L."/>
            <person name="Carlson J."/>
            <person name="Cervantes K."/>
            <person name="Clermont K."/>
            <person name="Krom N."/>
            <person name="Kubenka K."/>
            <person name="Mamidi S."/>
            <person name="Mattison C."/>
            <person name="Monteros M."/>
            <person name="Pisani C."/>
            <person name="Plott C."/>
            <person name="Rajasekar S."/>
            <person name="Rhein H.S."/>
            <person name="Rohla C."/>
            <person name="Song M."/>
            <person name="Hilaire R.S."/>
            <person name="Shu S."/>
            <person name="Wells L."/>
            <person name="Wang X."/>
            <person name="Webber J."/>
            <person name="Heerema R.J."/>
            <person name="Klein P."/>
            <person name="Conner P."/>
            <person name="Grauke L."/>
            <person name="Grimwood J."/>
            <person name="Schmutz J."/>
            <person name="Randall J.J."/>
        </authorList>
    </citation>
    <scope>NUCLEOTIDE SEQUENCE</scope>
    <source>
        <tissue evidence="2">Leaf</tissue>
    </source>
</reference>
<name>A0A922K8Q8_CARIL</name>
<comment type="caution">
    <text evidence="2">The sequence shown here is derived from an EMBL/GenBank/DDBJ whole genome shotgun (WGS) entry which is preliminary data.</text>
</comment>
<sequence>MYAVKGGWVGQTFALARKNDSEGRKSRIRRSKEERKAMVESFIKKYQKSNSGNFPSLNLTHKEVGGSFYTVREIVRDIIQENRVLGPAKLSPEEQGSDQFLEQRSNDHFLVQDPLCSIASEPQTLFLKFNETQLIFNHQQGTSEELVSGSDGLGSDGHNTGPDYQVFESGRIVNGNEVELKDRKSDGPTYLELQVSELTGAEKHLEEEWAASMAKLTLTTAEEEQVLVSDGNVAEYRVPDNGQSINSTKLTCTEYQVSKPSESERNIEEKLSAPEAKVNPIAADVKVEVFPLLPDNVTVDNLNGSSLGEARDLNNPLEEKEIEKVELEPDNGCFLSDGMNSMKNSNIGDDKLVANLSGSVDKEVVEDLVEPSFEDLNCSAPREGIKDDSHDVKVFEAKVYHNDVGTPQPLQKGQELAEAEALSAPNNVHTNILNGTYTGSSSGEVNVPRMSVNQLKADVQCSGNSQKGSNPTLDRINLESWKTTRRSGKAENNPILDTIKAFLVAFIKFWTE</sequence>